<evidence type="ECO:0000313" key="2">
    <source>
        <dbReference type="Proteomes" id="UP000824469"/>
    </source>
</evidence>
<dbReference type="AlphaFoldDB" id="A0AA38LBP9"/>
<proteinExistence type="predicted"/>
<feature type="non-terminal residue" evidence="1">
    <location>
        <position position="112"/>
    </location>
</feature>
<name>A0AA38LBP9_TAXCH</name>
<dbReference type="EMBL" id="JAHRHJ020000005">
    <property type="protein sequence ID" value="KAH9314737.1"/>
    <property type="molecule type" value="Genomic_DNA"/>
</dbReference>
<gene>
    <name evidence="1" type="ORF">KI387_023364</name>
</gene>
<protein>
    <submittedName>
        <fullName evidence="1">Uncharacterized protein</fullName>
    </submittedName>
</protein>
<keyword evidence="2" id="KW-1185">Reference proteome</keyword>
<sequence length="112" mass="11542">MVSSPLMHKAHTLDLIQHVYGEDSKGGSATGFPMSPNGDPYLKNGGSILNPVLQGALLGNGGVEPVVGIPLNTFLNSYGLGENGLGENGCVGKGHFMGASFLEVMISSGKFH</sequence>
<accession>A0AA38LBP9</accession>
<organism evidence="1 2">
    <name type="scientific">Taxus chinensis</name>
    <name type="common">Chinese yew</name>
    <name type="synonym">Taxus wallichiana var. chinensis</name>
    <dbReference type="NCBI Taxonomy" id="29808"/>
    <lineage>
        <taxon>Eukaryota</taxon>
        <taxon>Viridiplantae</taxon>
        <taxon>Streptophyta</taxon>
        <taxon>Embryophyta</taxon>
        <taxon>Tracheophyta</taxon>
        <taxon>Spermatophyta</taxon>
        <taxon>Pinopsida</taxon>
        <taxon>Pinidae</taxon>
        <taxon>Conifers II</taxon>
        <taxon>Cupressales</taxon>
        <taxon>Taxaceae</taxon>
        <taxon>Taxus</taxon>
    </lineage>
</organism>
<reference evidence="1 2" key="1">
    <citation type="journal article" date="2021" name="Nat. Plants">
        <title>The Taxus genome provides insights into paclitaxel biosynthesis.</title>
        <authorList>
            <person name="Xiong X."/>
            <person name="Gou J."/>
            <person name="Liao Q."/>
            <person name="Li Y."/>
            <person name="Zhou Q."/>
            <person name="Bi G."/>
            <person name="Li C."/>
            <person name="Du R."/>
            <person name="Wang X."/>
            <person name="Sun T."/>
            <person name="Guo L."/>
            <person name="Liang H."/>
            <person name="Lu P."/>
            <person name="Wu Y."/>
            <person name="Zhang Z."/>
            <person name="Ro D.K."/>
            <person name="Shang Y."/>
            <person name="Huang S."/>
            <person name="Yan J."/>
        </authorList>
    </citation>
    <scope>NUCLEOTIDE SEQUENCE [LARGE SCALE GENOMIC DNA]</scope>
    <source>
        <strain evidence="1">Ta-2019</strain>
    </source>
</reference>
<comment type="caution">
    <text evidence="1">The sequence shown here is derived from an EMBL/GenBank/DDBJ whole genome shotgun (WGS) entry which is preliminary data.</text>
</comment>
<evidence type="ECO:0000313" key="1">
    <source>
        <dbReference type="EMBL" id="KAH9314737.1"/>
    </source>
</evidence>
<dbReference type="Proteomes" id="UP000824469">
    <property type="component" value="Unassembled WGS sequence"/>
</dbReference>